<protein>
    <submittedName>
        <fullName evidence="2">Uncharacterized protein</fullName>
    </submittedName>
</protein>
<reference evidence="2 3" key="1">
    <citation type="submission" date="2020-08" db="EMBL/GenBank/DDBJ databases">
        <title>Plant Genome Project.</title>
        <authorList>
            <person name="Zhang R.-G."/>
        </authorList>
    </citation>
    <scope>NUCLEOTIDE SEQUENCE [LARGE SCALE GENOMIC DNA]</scope>
    <source>
        <tissue evidence="2">Rhizome</tissue>
    </source>
</reference>
<dbReference type="EMBL" id="JACMSC010000015">
    <property type="protein sequence ID" value="KAG6486370.1"/>
    <property type="molecule type" value="Genomic_DNA"/>
</dbReference>
<feature type="compositionally biased region" description="Polar residues" evidence="1">
    <location>
        <begin position="1"/>
        <end position="11"/>
    </location>
</feature>
<sequence length="254" mass="27647">MPPKNLESNGGSARRFINPNPAQSLPLAAGRAMASVRARDAPPPPVIRKAGRYTVFITPPPPRTPKPCEDSGSKSTSPEAEPVSSPEKVVLLPETTVRSPSPMALEVSSPIVSASPGKVVPLLEKASPLPPPVQVPPLQVDKQAAKSSGSVFGFFWDAITRGFLEACIFGLNFSAFNLDECLADWFCLNQSKYQWALNDYYDYTGKNVFSFGGILRYIQVTSPLHVYLSSCESFPSIFVAEKLLRIGSKFEVVW</sequence>
<dbReference type="Proteomes" id="UP000734854">
    <property type="component" value="Unassembled WGS sequence"/>
</dbReference>
<accession>A0A8J5FGP7</accession>
<name>A0A8J5FGP7_ZINOF</name>
<organism evidence="2 3">
    <name type="scientific">Zingiber officinale</name>
    <name type="common">Ginger</name>
    <name type="synonym">Amomum zingiber</name>
    <dbReference type="NCBI Taxonomy" id="94328"/>
    <lineage>
        <taxon>Eukaryota</taxon>
        <taxon>Viridiplantae</taxon>
        <taxon>Streptophyta</taxon>
        <taxon>Embryophyta</taxon>
        <taxon>Tracheophyta</taxon>
        <taxon>Spermatophyta</taxon>
        <taxon>Magnoliopsida</taxon>
        <taxon>Liliopsida</taxon>
        <taxon>Zingiberales</taxon>
        <taxon>Zingiberaceae</taxon>
        <taxon>Zingiber</taxon>
    </lineage>
</organism>
<dbReference type="AlphaFoldDB" id="A0A8J5FGP7"/>
<feature type="region of interest" description="Disordered" evidence="1">
    <location>
        <begin position="1"/>
        <end position="87"/>
    </location>
</feature>
<gene>
    <name evidence="2" type="ORF">ZIOFF_054940</name>
</gene>
<keyword evidence="3" id="KW-1185">Reference proteome</keyword>
<proteinExistence type="predicted"/>
<dbReference type="PANTHER" id="PTHR37376:SF1">
    <property type="entry name" value="EXPRESSED PROTEIN"/>
    <property type="match status" value="1"/>
</dbReference>
<evidence type="ECO:0000256" key="1">
    <source>
        <dbReference type="SAM" id="MobiDB-lite"/>
    </source>
</evidence>
<dbReference type="PANTHER" id="PTHR37376">
    <property type="entry name" value="EXPRESSED PROTEIN"/>
    <property type="match status" value="1"/>
</dbReference>
<evidence type="ECO:0000313" key="3">
    <source>
        <dbReference type="Proteomes" id="UP000734854"/>
    </source>
</evidence>
<evidence type="ECO:0000313" key="2">
    <source>
        <dbReference type="EMBL" id="KAG6486370.1"/>
    </source>
</evidence>
<comment type="caution">
    <text evidence="2">The sequence shown here is derived from an EMBL/GenBank/DDBJ whole genome shotgun (WGS) entry which is preliminary data.</text>
</comment>